<dbReference type="Pfam" id="PF10263">
    <property type="entry name" value="SprT-like"/>
    <property type="match status" value="1"/>
</dbReference>
<protein>
    <recommendedName>
        <fullName evidence="1">SprT-like domain-containing protein</fullName>
    </recommendedName>
</protein>
<evidence type="ECO:0000259" key="1">
    <source>
        <dbReference type="SMART" id="SM00731"/>
    </source>
</evidence>
<sequence length="173" mass="19888">MHSSDPPLSRNQRAQLCALTDQWIARAEALWGRRLAPVEVRFDLTGAAAGQYRPHPSPCIRYNGTLAALQFEAFCRHTPAHEVVHHVVARLHGPGRTKPHGAERRVVMQAFGLEPRRCHDCELGSMPLRRQRRFRYRCACREHELSATRHNRVLRGERRYLCRACGELLRPEG</sequence>
<dbReference type="PANTHER" id="PTHR38773">
    <property type="entry name" value="PROTEIN SPRT"/>
    <property type="match status" value="1"/>
</dbReference>
<dbReference type="PANTHER" id="PTHR38773:SF1">
    <property type="entry name" value="PROTEIN SPRT"/>
    <property type="match status" value="1"/>
</dbReference>
<dbReference type="Proteomes" id="UP000886100">
    <property type="component" value="Unassembled WGS sequence"/>
</dbReference>
<proteinExistence type="predicted"/>
<feature type="domain" description="SprT-like" evidence="1">
    <location>
        <begin position="17"/>
        <end position="172"/>
    </location>
</feature>
<dbReference type="EMBL" id="DROM01000092">
    <property type="protein sequence ID" value="HHH12883.1"/>
    <property type="molecule type" value="Genomic_DNA"/>
</dbReference>
<dbReference type="AlphaFoldDB" id="A0A7C5N2B8"/>
<comment type="caution">
    <text evidence="2">The sequence shown here is derived from an EMBL/GenBank/DDBJ whole genome shotgun (WGS) entry which is preliminary data.</text>
</comment>
<evidence type="ECO:0000313" key="2">
    <source>
        <dbReference type="EMBL" id="HHH12883.1"/>
    </source>
</evidence>
<dbReference type="SMART" id="SM00731">
    <property type="entry name" value="SprT"/>
    <property type="match status" value="1"/>
</dbReference>
<dbReference type="InterPro" id="IPR006640">
    <property type="entry name" value="SprT-like_domain"/>
</dbReference>
<dbReference type="GO" id="GO:0006950">
    <property type="term" value="P:response to stress"/>
    <property type="evidence" value="ECO:0007669"/>
    <property type="project" value="UniProtKB-ARBA"/>
</dbReference>
<reference evidence="2" key="1">
    <citation type="journal article" date="2020" name="mSystems">
        <title>Genome- and Community-Level Interaction Insights into Carbon Utilization and Element Cycling Functions of Hydrothermarchaeota in Hydrothermal Sediment.</title>
        <authorList>
            <person name="Zhou Z."/>
            <person name="Liu Y."/>
            <person name="Xu W."/>
            <person name="Pan J."/>
            <person name="Luo Z.H."/>
            <person name="Li M."/>
        </authorList>
    </citation>
    <scope>NUCLEOTIDE SEQUENCE [LARGE SCALE GENOMIC DNA]</scope>
    <source>
        <strain evidence="2">HyVt-535</strain>
    </source>
</reference>
<organism evidence="2">
    <name type="scientific">Thiolapillus brandeum</name>
    <dbReference type="NCBI Taxonomy" id="1076588"/>
    <lineage>
        <taxon>Bacteria</taxon>
        <taxon>Pseudomonadati</taxon>
        <taxon>Pseudomonadota</taxon>
        <taxon>Gammaproteobacteria</taxon>
        <taxon>Chromatiales</taxon>
        <taxon>Sedimenticolaceae</taxon>
        <taxon>Thiolapillus</taxon>
    </lineage>
</organism>
<accession>A0A7C5N2B8</accession>
<gene>
    <name evidence="2" type="ORF">ENJ98_01475</name>
</gene>
<name>A0A7C5N2B8_9GAMM</name>